<feature type="compositionally biased region" description="Polar residues" evidence="1">
    <location>
        <begin position="285"/>
        <end position="294"/>
    </location>
</feature>
<comment type="caution">
    <text evidence="2">The sequence shown here is derived from an EMBL/GenBank/DDBJ whole genome shotgun (WGS) entry which is preliminary data.</text>
</comment>
<organism evidence="2 3">
    <name type="scientific">Selenomonas sputigena</name>
    <dbReference type="NCBI Taxonomy" id="69823"/>
    <lineage>
        <taxon>Bacteria</taxon>
        <taxon>Bacillati</taxon>
        <taxon>Bacillota</taxon>
        <taxon>Negativicutes</taxon>
        <taxon>Selenomonadales</taxon>
        <taxon>Selenomonadaceae</taxon>
        <taxon>Selenomonas</taxon>
    </lineage>
</organism>
<evidence type="ECO:0000313" key="3">
    <source>
        <dbReference type="Proteomes" id="UP001559623"/>
    </source>
</evidence>
<protein>
    <submittedName>
        <fullName evidence="2">Uncharacterized protein</fullName>
    </submittedName>
</protein>
<accession>A0ABV3X6M2</accession>
<reference evidence="2 3" key="1">
    <citation type="submission" date="2023-04" db="EMBL/GenBank/DDBJ databases">
        <title>Genome Sequence of Selenomonas sputigena ATCC 33150.</title>
        <authorList>
            <person name="Miller D.P."/>
            <person name="Anvari S."/>
            <person name="Polson S.W."/>
            <person name="Macdonald M."/>
            <person name="Mcdowell J.V."/>
        </authorList>
    </citation>
    <scope>NUCLEOTIDE SEQUENCE [LARGE SCALE GENOMIC DNA]</scope>
    <source>
        <strain evidence="2 3">ATCC 33150</strain>
    </source>
</reference>
<feature type="region of interest" description="Disordered" evidence="1">
    <location>
        <begin position="260"/>
        <end position="322"/>
    </location>
</feature>
<keyword evidence="3" id="KW-1185">Reference proteome</keyword>
<evidence type="ECO:0000256" key="1">
    <source>
        <dbReference type="SAM" id="MobiDB-lite"/>
    </source>
</evidence>
<evidence type="ECO:0000313" key="2">
    <source>
        <dbReference type="EMBL" id="MEX5285849.1"/>
    </source>
</evidence>
<feature type="compositionally biased region" description="Basic and acidic residues" evidence="1">
    <location>
        <begin position="295"/>
        <end position="304"/>
    </location>
</feature>
<feature type="compositionally biased region" description="Basic and acidic residues" evidence="1">
    <location>
        <begin position="58"/>
        <end position="68"/>
    </location>
</feature>
<sequence length="420" mass="45652">MCARNIPLVGTLGQALLEGKEGAIRHAWKKIANVDASMALKGETAAQRANDDEVVQAKSREKQGDEVQAKSAQNEGEAVEVKSAQEQGKKKAADKGGLGLPTGYTTESGRPLSEADAKEFIIKPNGSRNFGEIPKEIEEATGGIVKAAPVRLQVGHPGLGYIHLCQHASQMQQKGYGVMDYINHILQNFNQVYSQQTDKRPNRFALYCNGDESKGFMPIELELEQTAEQYYLIISAMPHHPKIKGTLLFDGSATSSAVTTDSTLSREANKDGGVDPLIAHGKNKIPSSASNILSEQEKSKEKSVQAKSAPLTKREQEALTGTSEEAKKAYRIVRDKLAKSKNKAVARAAKVGATLFARHADIYAKAIAEKTGKKFTALDYYHTFAIQAGREGMQRVDCIGAPWKKKKKPSARSMRGRLCG</sequence>
<gene>
    <name evidence="2" type="ORF">QCO44_09430</name>
</gene>
<dbReference type="EMBL" id="JARVLH010000006">
    <property type="protein sequence ID" value="MEX5285849.1"/>
    <property type="molecule type" value="Genomic_DNA"/>
</dbReference>
<feature type="region of interest" description="Disordered" evidence="1">
    <location>
        <begin position="44"/>
        <end position="117"/>
    </location>
</feature>
<dbReference type="RefSeq" id="WP_368847574.1">
    <property type="nucleotide sequence ID" value="NZ_CP194411.1"/>
</dbReference>
<proteinExistence type="predicted"/>
<dbReference type="Proteomes" id="UP001559623">
    <property type="component" value="Unassembled WGS sequence"/>
</dbReference>
<name>A0ABV3X6M2_9FIRM</name>